<feature type="transmembrane region" description="Helical" evidence="5">
    <location>
        <begin position="136"/>
        <end position="153"/>
    </location>
</feature>
<protein>
    <submittedName>
        <fullName evidence="8">ABC transporter ATP-binding protein/permease</fullName>
    </submittedName>
</protein>
<dbReference type="InterPro" id="IPR011527">
    <property type="entry name" value="ABC1_TM_dom"/>
</dbReference>
<keyword evidence="4 5" id="KW-0472">Membrane</keyword>
<evidence type="ECO:0000256" key="2">
    <source>
        <dbReference type="ARBA" id="ARBA00022692"/>
    </source>
</evidence>
<keyword evidence="2 5" id="KW-0812">Transmembrane</keyword>
<evidence type="ECO:0000256" key="1">
    <source>
        <dbReference type="ARBA" id="ARBA00004141"/>
    </source>
</evidence>
<feature type="transmembrane region" description="Helical" evidence="5">
    <location>
        <begin position="54"/>
        <end position="71"/>
    </location>
</feature>
<dbReference type="EMBL" id="CP078093">
    <property type="protein sequence ID" value="QXM06407.1"/>
    <property type="molecule type" value="Genomic_DNA"/>
</dbReference>
<feature type="domain" description="ABC transporter" evidence="6">
    <location>
        <begin position="331"/>
        <end position="565"/>
    </location>
</feature>
<accession>A0ABX8RD86</accession>
<feature type="domain" description="ABC transmembrane type-1" evidence="7">
    <location>
        <begin position="41"/>
        <end position="298"/>
    </location>
</feature>
<dbReference type="InterPro" id="IPR003439">
    <property type="entry name" value="ABC_transporter-like_ATP-bd"/>
</dbReference>
<dbReference type="SMART" id="SM00382">
    <property type="entry name" value="AAA"/>
    <property type="match status" value="1"/>
</dbReference>
<dbReference type="GO" id="GO:0005524">
    <property type="term" value="F:ATP binding"/>
    <property type="evidence" value="ECO:0007669"/>
    <property type="project" value="UniProtKB-KW"/>
</dbReference>
<comment type="subcellular location">
    <subcellularLocation>
        <location evidence="1">Membrane</location>
        <topology evidence="1">Multi-pass membrane protein</topology>
    </subcellularLocation>
</comment>
<dbReference type="PROSITE" id="PS00211">
    <property type="entry name" value="ABC_TRANSPORTER_1"/>
    <property type="match status" value="1"/>
</dbReference>
<feature type="transmembrane region" description="Helical" evidence="5">
    <location>
        <begin position="159"/>
        <end position="176"/>
    </location>
</feature>
<gene>
    <name evidence="8" type="ORF">KVH43_01130</name>
</gene>
<evidence type="ECO:0000256" key="3">
    <source>
        <dbReference type="ARBA" id="ARBA00022989"/>
    </source>
</evidence>
<evidence type="ECO:0000313" key="8">
    <source>
        <dbReference type="EMBL" id="QXM06407.1"/>
    </source>
</evidence>
<feature type="transmembrane region" description="Helical" evidence="5">
    <location>
        <begin position="236"/>
        <end position="262"/>
    </location>
</feature>
<dbReference type="InterPro" id="IPR003593">
    <property type="entry name" value="AAA+_ATPase"/>
</dbReference>
<evidence type="ECO:0000256" key="5">
    <source>
        <dbReference type="SAM" id="Phobius"/>
    </source>
</evidence>
<keyword evidence="8" id="KW-0067">ATP-binding</keyword>
<keyword evidence="3 5" id="KW-1133">Transmembrane helix</keyword>
<feature type="transmembrane region" description="Helical" evidence="5">
    <location>
        <begin position="274"/>
        <end position="298"/>
    </location>
</feature>
<dbReference type="InterPro" id="IPR039421">
    <property type="entry name" value="Type_1_exporter"/>
</dbReference>
<proteinExistence type="predicted"/>
<dbReference type="InterPro" id="IPR017871">
    <property type="entry name" value="ABC_transporter-like_CS"/>
</dbReference>
<dbReference type="PROSITE" id="PS50929">
    <property type="entry name" value="ABC_TM1F"/>
    <property type="match status" value="1"/>
</dbReference>
<evidence type="ECO:0000259" key="6">
    <source>
        <dbReference type="PROSITE" id="PS50893"/>
    </source>
</evidence>
<organism evidence="8 9">
    <name type="scientific">Crassaminicella indica</name>
    <dbReference type="NCBI Taxonomy" id="2855394"/>
    <lineage>
        <taxon>Bacteria</taxon>
        <taxon>Bacillati</taxon>
        <taxon>Bacillota</taxon>
        <taxon>Clostridia</taxon>
        <taxon>Eubacteriales</taxon>
        <taxon>Clostridiaceae</taxon>
        <taxon>Crassaminicella</taxon>
    </lineage>
</organism>
<dbReference type="PANTHER" id="PTHR24221:SF397">
    <property type="entry name" value="ABC TRANSPORTER, ATP-BINDING TRANSMEMBRANE PROTEIN"/>
    <property type="match status" value="1"/>
</dbReference>
<reference evidence="8" key="1">
    <citation type="submission" date="2021-07" db="EMBL/GenBank/DDBJ databases">
        <title>Complete genome sequence of Crassaminicella sp. 143-21, isolated from a deep-sea hydrothermal vent.</title>
        <authorList>
            <person name="Li X."/>
        </authorList>
    </citation>
    <scope>NUCLEOTIDE SEQUENCE</scope>
    <source>
        <strain evidence="8">143-21</strain>
    </source>
</reference>
<dbReference type="Pfam" id="PF00005">
    <property type="entry name" value="ABC_tran"/>
    <property type="match status" value="1"/>
</dbReference>
<dbReference type="Pfam" id="PF00664">
    <property type="entry name" value="ABC_membrane"/>
    <property type="match status" value="1"/>
</dbReference>
<evidence type="ECO:0000256" key="4">
    <source>
        <dbReference type="ARBA" id="ARBA00023136"/>
    </source>
</evidence>
<keyword evidence="9" id="KW-1185">Reference proteome</keyword>
<dbReference type="PANTHER" id="PTHR24221">
    <property type="entry name" value="ATP-BINDING CASSETTE SUB-FAMILY B"/>
    <property type="match status" value="1"/>
</dbReference>
<dbReference type="RefSeq" id="WP_218283103.1">
    <property type="nucleotide sequence ID" value="NZ_CP078093.1"/>
</dbReference>
<dbReference type="PROSITE" id="PS50893">
    <property type="entry name" value="ABC_TRANSPORTER_2"/>
    <property type="match status" value="1"/>
</dbReference>
<keyword evidence="8" id="KW-0547">Nucleotide-binding</keyword>
<name>A0ABX8RD86_9CLOT</name>
<evidence type="ECO:0000313" key="9">
    <source>
        <dbReference type="Proteomes" id="UP000886818"/>
    </source>
</evidence>
<sequence length="574" mass="65365">MLSDIKKLLGEDSKKLRKPIILLTIDTIFHMFFYAMLYFVLLDLINDTLSFSKIKIYSSIMIAAFIARALVNAKGYTEIQARGARAIEKMRISLGDHIRNINLGFFNKNSIGSLSNIMTNDLQDFEKIITHNTSDLIKTVFLSIYLLALTFVIDIQLGMIQLVFVLIAIPIIYMGGERVSAIGKYKKHVMNQVISRMVEYLNGIQEFRAHNLTGEKFERLENSFRDLRRESIRTEVAIVPFVLIFQIIVDISFPVLLLIAITKFGVGSIGKKELLTFIIINIALTNVLRAFGAQYGIFRYLKLASQKLIQTYNTPEMSYKYEEVDFDNYSIEFKNVSFEYEKGENIINNLSFEAKEGTMTALIGPSGSGKTTIMSLIARFWDINNGTIKIGGKDIRDIHPDALLKHISMVFQDVYLLNDTIYNNIKLGNLKATEEEVIRAAKLANCDEFIEKLENKYETIVGEGGSTLSGGEKQRISIARAILKDAPIILLDEATASLDADNELEIRKSIKKLTANKTVIVIAHRLNTIKDADQIIVLNEGRIEERGKHNQLIKNRKRYYNMYNEMEKAKQWEI</sequence>
<feature type="transmembrane region" description="Helical" evidence="5">
    <location>
        <begin position="20"/>
        <end position="42"/>
    </location>
</feature>
<evidence type="ECO:0000259" key="7">
    <source>
        <dbReference type="PROSITE" id="PS50929"/>
    </source>
</evidence>
<dbReference type="Proteomes" id="UP000886818">
    <property type="component" value="Chromosome"/>
</dbReference>